<organism evidence="2 3">
    <name type="scientific">Apiospora aurea</name>
    <dbReference type="NCBI Taxonomy" id="335848"/>
    <lineage>
        <taxon>Eukaryota</taxon>
        <taxon>Fungi</taxon>
        <taxon>Dikarya</taxon>
        <taxon>Ascomycota</taxon>
        <taxon>Pezizomycotina</taxon>
        <taxon>Sordariomycetes</taxon>
        <taxon>Xylariomycetidae</taxon>
        <taxon>Amphisphaeriales</taxon>
        <taxon>Apiosporaceae</taxon>
        <taxon>Apiospora</taxon>
    </lineage>
</organism>
<gene>
    <name evidence="2" type="ORF">PG986_014306</name>
</gene>
<proteinExistence type="predicted"/>
<feature type="region of interest" description="Disordered" evidence="1">
    <location>
        <begin position="84"/>
        <end position="123"/>
    </location>
</feature>
<accession>A0ABR1PSP5</accession>
<evidence type="ECO:0000256" key="1">
    <source>
        <dbReference type="SAM" id="MobiDB-lite"/>
    </source>
</evidence>
<evidence type="ECO:0000313" key="3">
    <source>
        <dbReference type="Proteomes" id="UP001391051"/>
    </source>
</evidence>
<keyword evidence="3" id="KW-1185">Reference proteome</keyword>
<evidence type="ECO:0000313" key="2">
    <source>
        <dbReference type="EMBL" id="KAK7937438.1"/>
    </source>
</evidence>
<name>A0ABR1PSP5_9PEZI</name>
<dbReference type="EMBL" id="JAQQWE010000010">
    <property type="protein sequence ID" value="KAK7937438.1"/>
    <property type="molecule type" value="Genomic_DNA"/>
</dbReference>
<feature type="compositionally biased region" description="Basic and acidic residues" evidence="1">
    <location>
        <begin position="84"/>
        <end position="94"/>
    </location>
</feature>
<dbReference type="RefSeq" id="XP_066692766.1">
    <property type="nucleotide sequence ID" value="XM_066850528.1"/>
</dbReference>
<comment type="caution">
    <text evidence="2">The sequence shown here is derived from an EMBL/GenBank/DDBJ whole genome shotgun (WGS) entry which is preliminary data.</text>
</comment>
<protein>
    <submittedName>
        <fullName evidence="2">Uncharacterized protein</fullName>
    </submittedName>
</protein>
<sequence>MGLIALVLHTRNRHSESEMRSMAVYGVADSCYEYDASEEEVSLGRPRPRLAPHEEARCAVDATEEIKAILIQKLERFQGDLRLYKPEPRRAREDEERDNAGTVHGQGAAAGRARVGNDGEDGA</sequence>
<reference evidence="2 3" key="1">
    <citation type="submission" date="2023-01" db="EMBL/GenBank/DDBJ databases">
        <title>Analysis of 21 Apiospora genomes using comparative genomics revels a genus with tremendous synthesis potential of carbohydrate active enzymes and secondary metabolites.</title>
        <authorList>
            <person name="Sorensen T."/>
        </authorList>
    </citation>
    <scope>NUCLEOTIDE SEQUENCE [LARGE SCALE GENOMIC DNA]</scope>
    <source>
        <strain evidence="2 3">CBS 24483</strain>
    </source>
</reference>
<dbReference type="GeneID" id="92083590"/>
<feature type="compositionally biased region" description="Low complexity" evidence="1">
    <location>
        <begin position="105"/>
        <end position="116"/>
    </location>
</feature>
<dbReference type="Proteomes" id="UP001391051">
    <property type="component" value="Unassembled WGS sequence"/>
</dbReference>